<feature type="compositionally biased region" description="Polar residues" evidence="1">
    <location>
        <begin position="35"/>
        <end position="53"/>
    </location>
</feature>
<evidence type="ECO:0000313" key="2">
    <source>
        <dbReference type="EMBL" id="ORY98004.1"/>
    </source>
</evidence>
<organism evidence="2 3">
    <name type="scientific">Syncephalastrum racemosum</name>
    <name type="common">Filamentous fungus</name>
    <dbReference type="NCBI Taxonomy" id="13706"/>
    <lineage>
        <taxon>Eukaryota</taxon>
        <taxon>Fungi</taxon>
        <taxon>Fungi incertae sedis</taxon>
        <taxon>Mucoromycota</taxon>
        <taxon>Mucoromycotina</taxon>
        <taxon>Mucoromycetes</taxon>
        <taxon>Mucorales</taxon>
        <taxon>Syncephalastraceae</taxon>
        <taxon>Syncephalastrum</taxon>
    </lineage>
</organism>
<comment type="caution">
    <text evidence="2">The sequence shown here is derived from an EMBL/GenBank/DDBJ whole genome shotgun (WGS) entry which is preliminary data.</text>
</comment>
<dbReference type="EMBL" id="MCGN01000004">
    <property type="protein sequence ID" value="ORY98004.1"/>
    <property type="molecule type" value="Genomic_DNA"/>
</dbReference>
<dbReference type="InParanoid" id="A0A1X2HGC9"/>
<keyword evidence="3" id="KW-1185">Reference proteome</keyword>
<feature type="region of interest" description="Disordered" evidence="1">
    <location>
        <begin position="25"/>
        <end position="78"/>
    </location>
</feature>
<evidence type="ECO:0000313" key="3">
    <source>
        <dbReference type="Proteomes" id="UP000242180"/>
    </source>
</evidence>
<evidence type="ECO:0000256" key="1">
    <source>
        <dbReference type="SAM" id="MobiDB-lite"/>
    </source>
</evidence>
<gene>
    <name evidence="2" type="ORF">BCR43DRAFT_490711</name>
</gene>
<reference evidence="2 3" key="1">
    <citation type="submission" date="2016-07" db="EMBL/GenBank/DDBJ databases">
        <title>Pervasive Adenine N6-methylation of Active Genes in Fungi.</title>
        <authorList>
            <consortium name="DOE Joint Genome Institute"/>
            <person name="Mondo S.J."/>
            <person name="Dannebaum R.O."/>
            <person name="Kuo R.C."/>
            <person name="Labutti K."/>
            <person name="Haridas S."/>
            <person name="Kuo A."/>
            <person name="Salamov A."/>
            <person name="Ahrendt S.R."/>
            <person name="Lipzen A."/>
            <person name="Sullivan W."/>
            <person name="Andreopoulos W.B."/>
            <person name="Clum A."/>
            <person name="Lindquist E."/>
            <person name="Daum C."/>
            <person name="Ramamoorthy G.K."/>
            <person name="Gryganskyi A."/>
            <person name="Culley D."/>
            <person name="Magnuson J.K."/>
            <person name="James T.Y."/>
            <person name="O'Malley M.A."/>
            <person name="Stajich J.E."/>
            <person name="Spatafora J.W."/>
            <person name="Visel A."/>
            <person name="Grigoriev I.V."/>
        </authorList>
    </citation>
    <scope>NUCLEOTIDE SEQUENCE [LARGE SCALE GENOMIC DNA]</scope>
    <source>
        <strain evidence="2 3">NRRL 2496</strain>
    </source>
</reference>
<protein>
    <submittedName>
        <fullName evidence="2">Uncharacterized protein</fullName>
    </submittedName>
</protein>
<dbReference type="Proteomes" id="UP000242180">
    <property type="component" value="Unassembled WGS sequence"/>
</dbReference>
<proteinExistence type="predicted"/>
<dbReference type="AlphaFoldDB" id="A0A1X2HGC9"/>
<accession>A0A1X2HGC9</accession>
<sequence length="78" mass="8146">MSLNDQVKSFKKSLNANTMIGAKRVASGSHARSIDTGSSTSGNKHNSISNNTRAAFESQESRKKSKKAMGTAVKGGCG</sequence>
<name>A0A1X2HGC9_SYNRA</name>